<reference evidence="6 7" key="1">
    <citation type="submission" date="2023-12" db="EMBL/GenBank/DDBJ databases">
        <title>novel species in genus Nocarida.</title>
        <authorList>
            <person name="Li Z."/>
        </authorList>
    </citation>
    <scope>NUCLEOTIDE SEQUENCE [LARGE SCALE GENOMIC DNA]</scope>
    <source>
        <strain evidence="6 7">CDC186</strain>
    </source>
</reference>
<name>A0ABU6B3V8_9NOCA</name>
<gene>
    <name evidence="6" type="ORF">U3653_30200</name>
</gene>
<keyword evidence="7" id="KW-1185">Reference proteome</keyword>
<dbReference type="SMART" id="SM00342">
    <property type="entry name" value="HTH_ARAC"/>
    <property type="match status" value="1"/>
</dbReference>
<keyword evidence="3" id="KW-0804">Transcription</keyword>
<feature type="region of interest" description="Disordered" evidence="4">
    <location>
        <begin position="289"/>
        <end position="308"/>
    </location>
</feature>
<dbReference type="PANTHER" id="PTHR46796">
    <property type="entry name" value="HTH-TYPE TRANSCRIPTIONAL ACTIVATOR RHAS-RELATED"/>
    <property type="match status" value="1"/>
</dbReference>
<evidence type="ECO:0000256" key="2">
    <source>
        <dbReference type="ARBA" id="ARBA00023125"/>
    </source>
</evidence>
<feature type="domain" description="HTH araC/xylS-type" evidence="5">
    <location>
        <begin position="175"/>
        <end position="261"/>
    </location>
</feature>
<organism evidence="6 7">
    <name type="scientific">Nocardia implantans</name>
    <dbReference type="NCBI Taxonomy" id="3108168"/>
    <lineage>
        <taxon>Bacteria</taxon>
        <taxon>Bacillati</taxon>
        <taxon>Actinomycetota</taxon>
        <taxon>Actinomycetes</taxon>
        <taxon>Mycobacteriales</taxon>
        <taxon>Nocardiaceae</taxon>
        <taxon>Nocardia</taxon>
    </lineage>
</organism>
<protein>
    <submittedName>
        <fullName evidence="6">Helix-turn-helix domain-containing protein</fullName>
    </submittedName>
</protein>
<comment type="caution">
    <text evidence="6">The sequence shown here is derived from an EMBL/GenBank/DDBJ whole genome shotgun (WGS) entry which is preliminary data.</text>
</comment>
<sequence length="308" mass="33295">MGATGLERGHDTGWVFRRPAVSGAAMIGYRARGAGGLDLRVTALPAVTVLIEFGGNELVVDSTAGRQAFSGFVSGFPHGTMRVRTERAECVEVRLSPLQAYSLSSIDPAALGSTVVGLEDLWGRRALSLCERLADAATWQERFALTNSFLRRCAEPTRTPDPEVTASWQRIVAGRGQVRIDALARSCGWSRKRLWARFEAKIGLTPKRAAMLVRFRHAVEGLLAGIPAADVAVTCGYTDQSHLCRDVSSFAETTPGSLTAQPLSPLSRHRYRAWGTFFPAERDWPVGGACSPGSRPLRRSVAGSPTSR</sequence>
<evidence type="ECO:0000256" key="1">
    <source>
        <dbReference type="ARBA" id="ARBA00023015"/>
    </source>
</evidence>
<dbReference type="PROSITE" id="PS01124">
    <property type="entry name" value="HTH_ARAC_FAMILY_2"/>
    <property type="match status" value="1"/>
</dbReference>
<dbReference type="Gene3D" id="1.10.10.60">
    <property type="entry name" value="Homeodomain-like"/>
    <property type="match status" value="1"/>
</dbReference>
<dbReference type="RefSeq" id="WP_323124640.1">
    <property type="nucleotide sequence ID" value="NZ_JAYESH010000019.1"/>
</dbReference>
<dbReference type="Pfam" id="PF12833">
    <property type="entry name" value="HTH_18"/>
    <property type="match status" value="1"/>
</dbReference>
<evidence type="ECO:0000256" key="3">
    <source>
        <dbReference type="ARBA" id="ARBA00023163"/>
    </source>
</evidence>
<proteinExistence type="predicted"/>
<evidence type="ECO:0000256" key="4">
    <source>
        <dbReference type="SAM" id="MobiDB-lite"/>
    </source>
</evidence>
<dbReference type="PANTHER" id="PTHR46796:SF15">
    <property type="entry name" value="BLL1074 PROTEIN"/>
    <property type="match status" value="1"/>
</dbReference>
<dbReference type="Proteomes" id="UP001348098">
    <property type="component" value="Unassembled WGS sequence"/>
</dbReference>
<accession>A0ABU6B3V8</accession>
<dbReference type="InterPro" id="IPR050204">
    <property type="entry name" value="AraC_XylS_family_regulators"/>
</dbReference>
<dbReference type="EMBL" id="JAYKYQ010000017">
    <property type="protein sequence ID" value="MEB3514316.1"/>
    <property type="molecule type" value="Genomic_DNA"/>
</dbReference>
<evidence type="ECO:0000259" key="5">
    <source>
        <dbReference type="PROSITE" id="PS01124"/>
    </source>
</evidence>
<keyword evidence="2" id="KW-0238">DNA-binding</keyword>
<evidence type="ECO:0000313" key="7">
    <source>
        <dbReference type="Proteomes" id="UP001348098"/>
    </source>
</evidence>
<keyword evidence="1" id="KW-0805">Transcription regulation</keyword>
<evidence type="ECO:0000313" key="6">
    <source>
        <dbReference type="EMBL" id="MEB3514316.1"/>
    </source>
</evidence>
<dbReference type="InterPro" id="IPR018060">
    <property type="entry name" value="HTH_AraC"/>
</dbReference>